<keyword evidence="1" id="KW-0812">Transmembrane</keyword>
<dbReference type="AlphaFoldDB" id="A0A1X0F534"/>
<organism evidence="3 4">
    <name type="scientific">Mycobacterium mantenii</name>
    <dbReference type="NCBI Taxonomy" id="560555"/>
    <lineage>
        <taxon>Bacteria</taxon>
        <taxon>Bacillati</taxon>
        <taxon>Actinomycetota</taxon>
        <taxon>Actinomycetes</taxon>
        <taxon>Mycobacteriales</taxon>
        <taxon>Mycobacteriaceae</taxon>
        <taxon>Mycobacterium</taxon>
        <taxon>Mycobacterium avium complex (MAC)</taxon>
    </lineage>
</organism>
<evidence type="ECO:0000313" key="3">
    <source>
        <dbReference type="EMBL" id="ORA96933.1"/>
    </source>
</evidence>
<accession>A0A1X0F534</accession>
<keyword evidence="1" id="KW-1133">Transmembrane helix</keyword>
<evidence type="ECO:0000313" key="4">
    <source>
        <dbReference type="Proteomes" id="UP000192760"/>
    </source>
</evidence>
<feature type="transmembrane region" description="Helical" evidence="1">
    <location>
        <begin position="40"/>
        <end position="58"/>
    </location>
</feature>
<feature type="transmembrane region" description="Helical" evidence="1">
    <location>
        <begin position="70"/>
        <end position="91"/>
    </location>
</feature>
<feature type="transmembrane region" description="Helical" evidence="1">
    <location>
        <begin position="142"/>
        <end position="164"/>
    </location>
</feature>
<dbReference type="RefSeq" id="WP_083100170.1">
    <property type="nucleotide sequence ID" value="NZ_AP022590.1"/>
</dbReference>
<sequence length="165" mass="17814">MSSEEPAADKRLELAYAAAQDRLKAQNETLANTRTRANNLLATTALFISFSAGVGLINTDPNKGLVLCPFLAAVLLLVVVILGGCVLFIAWPAKSWSHTPSARVILERVDAGEDEATIRRFVTCKMIEGADRNHDKLQARQIAFRVAVALLIVEVALLVGALALY</sequence>
<dbReference type="Proteomes" id="UP000192760">
    <property type="component" value="Unassembled WGS sequence"/>
</dbReference>
<evidence type="ECO:0000313" key="2">
    <source>
        <dbReference type="EMBL" id="BBY36315.1"/>
    </source>
</evidence>
<reference evidence="3 4" key="1">
    <citation type="submission" date="2017-02" db="EMBL/GenBank/DDBJ databases">
        <title>The new phylogeny of genus Mycobacterium.</title>
        <authorList>
            <person name="Tortoli E."/>
            <person name="Trovato A."/>
            <person name="Cirillo D.M."/>
        </authorList>
    </citation>
    <scope>NUCLEOTIDE SEQUENCE [LARGE SCALE GENOMIC DNA]</scope>
    <source>
        <strain evidence="3 4">DSM 45255</strain>
    </source>
</reference>
<evidence type="ECO:0000256" key="1">
    <source>
        <dbReference type="SAM" id="Phobius"/>
    </source>
</evidence>
<dbReference type="Proteomes" id="UP000465812">
    <property type="component" value="Chromosome"/>
</dbReference>
<dbReference type="EMBL" id="AP022590">
    <property type="protein sequence ID" value="BBY36315.1"/>
    <property type="molecule type" value="Genomic_DNA"/>
</dbReference>
<dbReference type="EMBL" id="MVHW01000066">
    <property type="protein sequence ID" value="ORA96933.1"/>
    <property type="molecule type" value="Genomic_DNA"/>
</dbReference>
<reference evidence="2 5" key="2">
    <citation type="journal article" date="2019" name="Emerg. Microbes Infect.">
        <title>Comprehensive subspecies identification of 175 nontuberculous mycobacteria species based on 7547 genomic profiles.</title>
        <authorList>
            <person name="Matsumoto Y."/>
            <person name="Kinjo T."/>
            <person name="Motooka D."/>
            <person name="Nabeya D."/>
            <person name="Jung N."/>
            <person name="Uechi K."/>
            <person name="Horii T."/>
            <person name="Iida T."/>
            <person name="Fujita J."/>
            <person name="Nakamura S."/>
        </authorList>
    </citation>
    <scope>NUCLEOTIDE SEQUENCE [LARGE SCALE GENOMIC DNA]</scope>
    <source>
        <strain evidence="2 5">JCM 18113</strain>
    </source>
</reference>
<gene>
    <name evidence="3" type="ORF">BST30_28075</name>
    <name evidence="2" type="ORF">MMAN_04490</name>
</gene>
<name>A0A1X0F534_MYCNT</name>
<evidence type="ECO:0000313" key="5">
    <source>
        <dbReference type="Proteomes" id="UP000465812"/>
    </source>
</evidence>
<reference evidence="2" key="3">
    <citation type="submission" date="2020-02" db="EMBL/GenBank/DDBJ databases">
        <authorList>
            <person name="Matsumoto Y."/>
            <person name="Motooka D."/>
            <person name="Nakamura S."/>
        </authorList>
    </citation>
    <scope>NUCLEOTIDE SEQUENCE</scope>
    <source>
        <strain evidence="2">JCM 18113</strain>
    </source>
</reference>
<keyword evidence="1" id="KW-0472">Membrane</keyword>
<keyword evidence="5" id="KW-1185">Reference proteome</keyword>
<protein>
    <submittedName>
        <fullName evidence="3">Uncharacterized protein</fullName>
    </submittedName>
</protein>
<proteinExistence type="predicted"/>